<dbReference type="EMBL" id="JACCAB010000001">
    <property type="protein sequence ID" value="NYG06797.1"/>
    <property type="molecule type" value="Genomic_DNA"/>
</dbReference>
<keyword evidence="3" id="KW-1185">Reference proteome</keyword>
<feature type="chain" id="PRO_5032880774" evidence="1">
    <location>
        <begin position="32"/>
        <end position="667"/>
    </location>
</feature>
<dbReference type="RefSeq" id="WP_179421228.1">
    <property type="nucleotide sequence ID" value="NZ_JACCAB010000001.1"/>
</dbReference>
<keyword evidence="1" id="KW-0732">Signal</keyword>
<reference evidence="2 3" key="1">
    <citation type="submission" date="2020-07" db="EMBL/GenBank/DDBJ databases">
        <title>Sequencing the genomes of 1000 actinobacteria strains.</title>
        <authorList>
            <person name="Klenk H.-P."/>
        </authorList>
    </citation>
    <scope>NUCLEOTIDE SEQUENCE [LARGE SCALE GENOMIC DNA]</scope>
    <source>
        <strain evidence="2 3">DSM 23987</strain>
    </source>
</reference>
<dbReference type="InterPro" id="IPR013783">
    <property type="entry name" value="Ig-like_fold"/>
</dbReference>
<accession>A0A852WBX5</accession>
<sequence length="667" mass="69444">MRFPSKAVSVLAAGAAVCAPLAVALASPASATSGPDSTTLSVVSPSNASAQNWAPMAYNCDNGADLTPFQSFELTPKAPLGQGALFFNIGASINQTELYRNTSLDGTNLSALSALKYSTMTPAGKQPAYLRLTVDRDGTQANIDSLYFEPALNPTQGAVVAGEWQTWSAGPGSNWTTDGGPSGVTALADYITANPDAKIYNNGYGGGLSLIAGCGGDTQTNAKLGIDRVVATSAGQTSLWDFEPEAGSPTNSSVVVKDANGSWNASAYNYGGNSGAGSATYIAQKFVLGPKTPVLGKGSRQMTVWDNSDATQFWRTTAVDGKKVDTIRGLGYSTFEEHMAGKAGSALQQPAYLRLSIDSDGPDATTGDIVKDTTLNFEPANNSDQGAVQNGTWQSWDAYNGLFRVVEGPDDNAGQLVTLASFMAHHPDAVFATNAKDFGGSGALSLVVGSGGDNQRNGTFAVDKVNVGLSTVNAGKPSVSTTTYDFEPTYTVPTANSLTRVGAGNVLLTGTAAPGNSVEIRLLKNGTFATLAGTATTDSYGKWSYTLPVSQITSYRAYLADTYGTTDIASATATASVRFLPTLTLSTAKGFTYGKLLLNPSASNVPVRYETYVNHKWVSFARTVSKNGVAALSWDTAKGRTYLVRAYVSSTPTVLGNYSAVQTIKSS</sequence>
<feature type="signal peptide" evidence="1">
    <location>
        <begin position="1"/>
        <end position="31"/>
    </location>
</feature>
<gene>
    <name evidence="2" type="ORF">BJ986_001284</name>
</gene>
<name>A0A852WBX5_9MICO</name>
<dbReference type="GO" id="GO:0005975">
    <property type="term" value="P:carbohydrate metabolic process"/>
    <property type="evidence" value="ECO:0007669"/>
    <property type="project" value="UniProtKB-ARBA"/>
</dbReference>
<dbReference type="AlphaFoldDB" id="A0A852WBX5"/>
<comment type="caution">
    <text evidence="2">The sequence shown here is derived from an EMBL/GenBank/DDBJ whole genome shotgun (WGS) entry which is preliminary data.</text>
</comment>
<protein>
    <submittedName>
        <fullName evidence="2">Uncharacterized protein</fullName>
    </submittedName>
</protein>
<dbReference type="Proteomes" id="UP000573599">
    <property type="component" value="Unassembled WGS sequence"/>
</dbReference>
<evidence type="ECO:0000313" key="2">
    <source>
        <dbReference type="EMBL" id="NYG06797.1"/>
    </source>
</evidence>
<evidence type="ECO:0000256" key="1">
    <source>
        <dbReference type="SAM" id="SignalP"/>
    </source>
</evidence>
<organism evidence="2 3">
    <name type="scientific">Pedococcus badiiscoriae</name>
    <dbReference type="NCBI Taxonomy" id="642776"/>
    <lineage>
        <taxon>Bacteria</taxon>
        <taxon>Bacillati</taxon>
        <taxon>Actinomycetota</taxon>
        <taxon>Actinomycetes</taxon>
        <taxon>Micrococcales</taxon>
        <taxon>Intrasporangiaceae</taxon>
        <taxon>Pedococcus</taxon>
    </lineage>
</organism>
<dbReference type="Gene3D" id="2.60.40.10">
    <property type="entry name" value="Immunoglobulins"/>
    <property type="match status" value="1"/>
</dbReference>
<proteinExistence type="predicted"/>
<evidence type="ECO:0000313" key="3">
    <source>
        <dbReference type="Proteomes" id="UP000573599"/>
    </source>
</evidence>